<gene>
    <name evidence="3" type="ORF">UTRI_00055</name>
</gene>
<keyword evidence="4" id="KW-1185">Reference proteome</keyword>
<dbReference type="InterPro" id="IPR038595">
    <property type="entry name" value="LOR_sf"/>
</dbReference>
<dbReference type="PANTHER" id="PTHR31087">
    <property type="match status" value="1"/>
</dbReference>
<dbReference type="OrthoDB" id="97518at2759"/>
<protein>
    <submittedName>
        <fullName evidence="3">Related to DUF567 domain protein</fullName>
    </submittedName>
</protein>
<evidence type="ECO:0000313" key="4">
    <source>
        <dbReference type="Proteomes" id="UP000324022"/>
    </source>
</evidence>
<evidence type="ECO:0000256" key="1">
    <source>
        <dbReference type="ARBA" id="ARBA00005437"/>
    </source>
</evidence>
<dbReference type="Proteomes" id="UP000324022">
    <property type="component" value="Unassembled WGS sequence"/>
</dbReference>
<accession>A0A5C3DUA3</accession>
<evidence type="ECO:0000313" key="3">
    <source>
        <dbReference type="EMBL" id="SPO20579.1"/>
    </source>
</evidence>
<dbReference type="AlphaFoldDB" id="A0A5C3DUA3"/>
<feature type="region of interest" description="Disordered" evidence="2">
    <location>
        <begin position="1"/>
        <end position="24"/>
    </location>
</feature>
<sequence length="212" mass="23664">MGVESKTDSKRAGSPPANLPPPPYPMGVVAEYTKHDTPIVLRIRERKFSFTGDDFAIKDAISRKPVFEVKAKAVSISQRKTLLDHNAKPLFEFCASGLWMKSFIGYVCGNESQQLFNIERVGIFKPKLEVTFTNRVADGRKEMWTLRGYWLSGSCQITTEAGVVVASIRRDYATGGDLFFGQQTYEVTIAPGIDAAFISAICVCFDEMYNEH</sequence>
<dbReference type="Pfam" id="PF04525">
    <property type="entry name" value="LOR"/>
    <property type="match status" value="1"/>
</dbReference>
<dbReference type="InterPro" id="IPR007612">
    <property type="entry name" value="LOR"/>
</dbReference>
<reference evidence="3 4" key="1">
    <citation type="submission" date="2018-03" db="EMBL/GenBank/DDBJ databases">
        <authorList>
            <person name="Guldener U."/>
        </authorList>
    </citation>
    <scope>NUCLEOTIDE SEQUENCE [LARGE SCALE GENOMIC DNA]</scope>
    <source>
        <strain evidence="3 4">NBRC100155</strain>
    </source>
</reference>
<feature type="compositionally biased region" description="Basic and acidic residues" evidence="2">
    <location>
        <begin position="1"/>
        <end position="11"/>
    </location>
</feature>
<organism evidence="3 4">
    <name type="scientific">Ustilago trichophora</name>
    <dbReference type="NCBI Taxonomy" id="86804"/>
    <lineage>
        <taxon>Eukaryota</taxon>
        <taxon>Fungi</taxon>
        <taxon>Dikarya</taxon>
        <taxon>Basidiomycota</taxon>
        <taxon>Ustilaginomycotina</taxon>
        <taxon>Ustilaginomycetes</taxon>
        <taxon>Ustilaginales</taxon>
        <taxon>Ustilaginaceae</taxon>
        <taxon>Ustilago</taxon>
    </lineage>
</organism>
<proteinExistence type="inferred from homology"/>
<evidence type="ECO:0000256" key="2">
    <source>
        <dbReference type="SAM" id="MobiDB-lite"/>
    </source>
</evidence>
<name>A0A5C3DUA3_9BASI</name>
<dbReference type="EMBL" id="OOIN01000002">
    <property type="protein sequence ID" value="SPO20579.1"/>
    <property type="molecule type" value="Genomic_DNA"/>
</dbReference>
<comment type="similarity">
    <text evidence="1">Belongs to the LOR family.</text>
</comment>
<dbReference type="InterPro" id="IPR025659">
    <property type="entry name" value="Tubby-like_C"/>
</dbReference>
<dbReference type="SUPFAM" id="SSF54518">
    <property type="entry name" value="Tubby C-terminal domain-like"/>
    <property type="match status" value="1"/>
</dbReference>
<dbReference type="PANTHER" id="PTHR31087:SF161">
    <property type="entry name" value="TUBBY C 2 FAMILY PROTEIN"/>
    <property type="match status" value="1"/>
</dbReference>
<dbReference type="Gene3D" id="2.40.160.200">
    <property type="entry name" value="LURP1-related"/>
    <property type="match status" value="1"/>
</dbReference>